<gene>
    <name evidence="13" type="primary">fxlM</name>
    <name evidence="13" type="ORF">GCM10023198_11920</name>
</gene>
<feature type="domain" description="Thiopeptide-type bacteriocin biosynthesis" evidence="12">
    <location>
        <begin position="7"/>
        <end position="251"/>
    </location>
</feature>
<keyword evidence="8" id="KW-0949">S-adenosyl-L-methionine</keyword>
<dbReference type="Gene3D" id="3.40.50.150">
    <property type="entry name" value="Vaccinia Virus protein VP39"/>
    <property type="match status" value="1"/>
</dbReference>
<evidence type="ECO:0000256" key="8">
    <source>
        <dbReference type="ARBA" id="ARBA00022691"/>
    </source>
</evidence>
<dbReference type="NCBIfam" id="TIGR03891">
    <property type="entry name" value="thiopep_ocin"/>
    <property type="match status" value="1"/>
</dbReference>
<comment type="similarity">
    <text evidence="2">Belongs to the methyltransferase superfamily. L-isoaspartyl/D-aspartyl protein methyltransferase family.</text>
</comment>
<dbReference type="Pfam" id="PF14028">
    <property type="entry name" value="Lant_dehydr_C"/>
    <property type="match status" value="1"/>
</dbReference>
<evidence type="ECO:0000313" key="13">
    <source>
        <dbReference type="EMBL" id="GAA4693934.1"/>
    </source>
</evidence>
<comment type="caution">
    <text evidence="13">The sequence shown here is derived from an EMBL/GenBank/DDBJ whole genome shotgun (WGS) entry which is preliminary data.</text>
</comment>
<dbReference type="InterPro" id="IPR000682">
    <property type="entry name" value="PCMT"/>
</dbReference>
<keyword evidence="7" id="KW-0808">Transferase</keyword>
<sequence length="674" mass="72978">MTTARAWHQLNITFEAPDTAEQWATGHARDILTTAREEGVIDAWWYIRKHPHWRLRLHAPGEHLLDQFTRTLTAHTAVKDHAVVVYEPETYRFGGPAGMDVAHHLFAADSRHLIDHLAGHHGGDEVRAELAVRLVTRVMTAAGLELFEQGDTWQAVADRRVTDTIPAPTPGTVSAVQTLITAADEAPDSPLAHADAWTEAFEEAGLLLADLAAAGQLSRGLRAILADHAMFTFNRFGIPASTQALLARAASTFIFHHTHTTPDPTAGRMTRMPTTATDPARLREALVAKIDSLGIFRTPAVREAFLKVPRHVFLAEVDVEAAYVARQVVTKRAADGTATSSASSPSIVAIMLEQLDVEPGHNVLEIGAATGINAALLSELVGDSGKVTTIELDQDLADGAHAHLSEAGYQRVEVICGDGAVGAPDRAPFDRIIVTAGAWDIPEAWWAQLKIGGRLVVPLSLHGSGLTRSLAFERTSQDTMVATDAATCGFVPMRGSIEAGAGHVRLADEVILKAESIDGTLEESLPELLNQPEQHTWTGLHVRHDEPVAHLDLWLATHCEGKRLRFGKVSLSETARSLQFADPARRWSGATLYASDGTALVHLTTRAIDDDTDEIGLAARGHAPVIDDVMALLNVWNKTRPAHPFVTAERSGTTAPHENGWKVSRPSCRLTITW</sequence>
<keyword evidence="14" id="KW-1185">Reference proteome</keyword>
<dbReference type="EMBL" id="BAABHM010000006">
    <property type="protein sequence ID" value="GAA4693934.1"/>
    <property type="molecule type" value="Genomic_DNA"/>
</dbReference>
<organism evidence="13 14">
    <name type="scientific">Promicromonospora umidemergens</name>
    <dbReference type="NCBI Taxonomy" id="629679"/>
    <lineage>
        <taxon>Bacteria</taxon>
        <taxon>Bacillati</taxon>
        <taxon>Actinomycetota</taxon>
        <taxon>Actinomycetes</taxon>
        <taxon>Micrococcales</taxon>
        <taxon>Promicromonosporaceae</taxon>
        <taxon>Promicromonospora</taxon>
    </lineage>
</organism>
<proteinExistence type="inferred from homology"/>
<protein>
    <recommendedName>
        <fullName evidence="4">Protein-L-isoaspartate O-methyltransferase</fullName>
        <ecNumber evidence="3">2.1.1.77</ecNumber>
    </recommendedName>
    <alternativeName>
        <fullName evidence="11">L-isoaspartyl protein carboxyl methyltransferase</fullName>
    </alternativeName>
    <alternativeName>
        <fullName evidence="9">Protein L-isoaspartyl methyltransferase</fullName>
    </alternativeName>
    <alternativeName>
        <fullName evidence="10">Protein-beta-aspartate methyltransferase</fullName>
    </alternativeName>
</protein>
<keyword evidence="6 13" id="KW-0489">Methyltransferase</keyword>
<dbReference type="InterPro" id="IPR029063">
    <property type="entry name" value="SAM-dependent_MTases_sf"/>
</dbReference>
<evidence type="ECO:0000256" key="11">
    <source>
        <dbReference type="ARBA" id="ARBA00031350"/>
    </source>
</evidence>
<dbReference type="EC" id="2.1.1.77" evidence="3"/>
<dbReference type="NCBIfam" id="TIGR04364">
    <property type="entry name" value="methyltran_FxLD"/>
    <property type="match status" value="1"/>
</dbReference>
<dbReference type="Proteomes" id="UP001500843">
    <property type="component" value="Unassembled WGS sequence"/>
</dbReference>
<name>A0ABP8WUS8_9MICO</name>
<dbReference type="PANTHER" id="PTHR11579:SF0">
    <property type="entry name" value="PROTEIN-L-ISOASPARTATE(D-ASPARTATE) O-METHYLTRANSFERASE"/>
    <property type="match status" value="1"/>
</dbReference>
<dbReference type="GO" id="GO:0032259">
    <property type="term" value="P:methylation"/>
    <property type="evidence" value="ECO:0007669"/>
    <property type="project" value="UniProtKB-KW"/>
</dbReference>
<evidence type="ECO:0000313" key="14">
    <source>
        <dbReference type="Proteomes" id="UP001500843"/>
    </source>
</evidence>
<dbReference type="GO" id="GO:0008168">
    <property type="term" value="F:methyltransferase activity"/>
    <property type="evidence" value="ECO:0007669"/>
    <property type="project" value="UniProtKB-KW"/>
</dbReference>
<dbReference type="PANTHER" id="PTHR11579">
    <property type="entry name" value="PROTEIN-L-ISOASPARTATE O-METHYLTRANSFERASE"/>
    <property type="match status" value="1"/>
</dbReference>
<dbReference type="InterPro" id="IPR027573">
    <property type="entry name" value="Methyltran_FxLD"/>
</dbReference>
<reference evidence="14" key="1">
    <citation type="journal article" date="2019" name="Int. J. Syst. Evol. Microbiol.">
        <title>The Global Catalogue of Microorganisms (GCM) 10K type strain sequencing project: providing services to taxonomists for standard genome sequencing and annotation.</title>
        <authorList>
            <consortium name="The Broad Institute Genomics Platform"/>
            <consortium name="The Broad Institute Genome Sequencing Center for Infectious Disease"/>
            <person name="Wu L."/>
            <person name="Ma J."/>
        </authorList>
    </citation>
    <scope>NUCLEOTIDE SEQUENCE [LARGE SCALE GENOMIC DNA]</scope>
    <source>
        <strain evidence="14">JCM 17975</strain>
    </source>
</reference>
<evidence type="ECO:0000256" key="6">
    <source>
        <dbReference type="ARBA" id="ARBA00022603"/>
    </source>
</evidence>
<evidence type="ECO:0000256" key="9">
    <source>
        <dbReference type="ARBA" id="ARBA00030757"/>
    </source>
</evidence>
<evidence type="ECO:0000256" key="3">
    <source>
        <dbReference type="ARBA" id="ARBA00011890"/>
    </source>
</evidence>
<dbReference type="SUPFAM" id="SSF53335">
    <property type="entry name" value="S-adenosyl-L-methionine-dependent methyltransferases"/>
    <property type="match status" value="1"/>
</dbReference>
<dbReference type="CDD" id="cd02440">
    <property type="entry name" value="AdoMet_MTases"/>
    <property type="match status" value="1"/>
</dbReference>
<dbReference type="InterPro" id="IPR023809">
    <property type="entry name" value="Thiopep_bacteriocin_synth_dom"/>
</dbReference>
<evidence type="ECO:0000256" key="10">
    <source>
        <dbReference type="ARBA" id="ARBA00031323"/>
    </source>
</evidence>
<evidence type="ECO:0000256" key="4">
    <source>
        <dbReference type="ARBA" id="ARBA00013346"/>
    </source>
</evidence>
<dbReference type="Pfam" id="PF01135">
    <property type="entry name" value="PCMT"/>
    <property type="match status" value="1"/>
</dbReference>
<comment type="subcellular location">
    <subcellularLocation>
        <location evidence="1">Cytoplasm</location>
    </subcellularLocation>
</comment>
<evidence type="ECO:0000256" key="5">
    <source>
        <dbReference type="ARBA" id="ARBA00022490"/>
    </source>
</evidence>
<evidence type="ECO:0000256" key="7">
    <source>
        <dbReference type="ARBA" id="ARBA00022679"/>
    </source>
</evidence>
<keyword evidence="5" id="KW-0963">Cytoplasm</keyword>
<evidence type="ECO:0000256" key="2">
    <source>
        <dbReference type="ARBA" id="ARBA00005369"/>
    </source>
</evidence>
<dbReference type="RefSeq" id="WP_253870405.1">
    <property type="nucleotide sequence ID" value="NZ_BAABHM010000006.1"/>
</dbReference>
<accession>A0ABP8WUS8</accession>
<evidence type="ECO:0000259" key="12">
    <source>
        <dbReference type="Pfam" id="PF14028"/>
    </source>
</evidence>
<evidence type="ECO:0000256" key="1">
    <source>
        <dbReference type="ARBA" id="ARBA00004496"/>
    </source>
</evidence>